<proteinExistence type="predicted"/>
<sequence>MGDLTGRIVLHEEVTSIVDDVKIILGIHLDNMSESVKKICEITIELRNDIQDIVEIYNNFIEKHCPRFKHSTQMLQINNKYNKYFPSERKGKSKN</sequence>
<reference evidence="1" key="1">
    <citation type="journal article" date="2015" name="Nature">
        <title>Complex archaea that bridge the gap between prokaryotes and eukaryotes.</title>
        <authorList>
            <person name="Spang A."/>
            <person name="Saw J.H."/>
            <person name="Jorgensen S.L."/>
            <person name="Zaremba-Niedzwiedzka K."/>
            <person name="Martijn J."/>
            <person name="Lind A.E."/>
            <person name="van Eijk R."/>
            <person name="Schleper C."/>
            <person name="Guy L."/>
            <person name="Ettema T.J."/>
        </authorList>
    </citation>
    <scope>NUCLEOTIDE SEQUENCE</scope>
</reference>
<name>A0A0F9QJ37_9ZZZZ</name>
<gene>
    <name evidence="1" type="ORF">LCGC14_1009040</name>
</gene>
<organism evidence="1">
    <name type="scientific">marine sediment metagenome</name>
    <dbReference type="NCBI Taxonomy" id="412755"/>
    <lineage>
        <taxon>unclassified sequences</taxon>
        <taxon>metagenomes</taxon>
        <taxon>ecological metagenomes</taxon>
    </lineage>
</organism>
<protein>
    <submittedName>
        <fullName evidence="1">Uncharacterized protein</fullName>
    </submittedName>
</protein>
<accession>A0A0F9QJ37</accession>
<dbReference type="EMBL" id="LAZR01003951">
    <property type="protein sequence ID" value="KKN13176.1"/>
    <property type="molecule type" value="Genomic_DNA"/>
</dbReference>
<dbReference type="AlphaFoldDB" id="A0A0F9QJ37"/>
<comment type="caution">
    <text evidence="1">The sequence shown here is derived from an EMBL/GenBank/DDBJ whole genome shotgun (WGS) entry which is preliminary data.</text>
</comment>
<evidence type="ECO:0000313" key="1">
    <source>
        <dbReference type="EMBL" id="KKN13176.1"/>
    </source>
</evidence>